<evidence type="ECO:0000313" key="1">
    <source>
        <dbReference type="EMBL" id="RAL09505.1"/>
    </source>
</evidence>
<name>A0A395HQE4_ASPHC</name>
<gene>
    <name evidence="1" type="ORF">BO97DRAFT_165467</name>
</gene>
<protein>
    <submittedName>
        <fullName evidence="1">Uncharacterized protein</fullName>
    </submittedName>
</protein>
<sequence length="102" mass="11113">MTWIHGKPLGSMVHGPQDDSRILVLLLAGLSVTTPGIHASFAASDTIFTALVLWTSYLARRDEIDPAKRGQSAPRKRKRVSLSSVWSSCSQSDQIISAHLLT</sequence>
<dbReference type="AlphaFoldDB" id="A0A395HQE4"/>
<dbReference type="VEuPathDB" id="FungiDB:BO97DRAFT_165467"/>
<reference evidence="1 2" key="1">
    <citation type="submission" date="2018-02" db="EMBL/GenBank/DDBJ databases">
        <title>The genomes of Aspergillus section Nigri reveals drivers in fungal speciation.</title>
        <authorList>
            <consortium name="DOE Joint Genome Institute"/>
            <person name="Vesth T.C."/>
            <person name="Nybo J."/>
            <person name="Theobald S."/>
            <person name="Brandl J."/>
            <person name="Frisvad J.C."/>
            <person name="Nielsen K.F."/>
            <person name="Lyhne E.K."/>
            <person name="Kogle M.E."/>
            <person name="Kuo A."/>
            <person name="Riley R."/>
            <person name="Clum A."/>
            <person name="Nolan M."/>
            <person name="Lipzen A."/>
            <person name="Salamov A."/>
            <person name="Henrissat B."/>
            <person name="Wiebenga A."/>
            <person name="De vries R.P."/>
            <person name="Grigoriev I.V."/>
            <person name="Mortensen U.H."/>
            <person name="Andersen M.R."/>
            <person name="Baker S.E."/>
        </authorList>
    </citation>
    <scope>NUCLEOTIDE SEQUENCE [LARGE SCALE GENOMIC DNA]</scope>
    <source>
        <strain evidence="1 2">CBS 101889</strain>
    </source>
</reference>
<dbReference type="EMBL" id="KZ824303">
    <property type="protein sequence ID" value="RAL09505.1"/>
    <property type="molecule type" value="Genomic_DNA"/>
</dbReference>
<keyword evidence="2" id="KW-1185">Reference proteome</keyword>
<dbReference type="RefSeq" id="XP_025548659.1">
    <property type="nucleotide sequence ID" value="XM_025690257.1"/>
</dbReference>
<accession>A0A395HQE4</accession>
<organism evidence="1 2">
    <name type="scientific">Aspergillus homomorphus (strain CBS 101889)</name>
    <dbReference type="NCBI Taxonomy" id="1450537"/>
    <lineage>
        <taxon>Eukaryota</taxon>
        <taxon>Fungi</taxon>
        <taxon>Dikarya</taxon>
        <taxon>Ascomycota</taxon>
        <taxon>Pezizomycotina</taxon>
        <taxon>Eurotiomycetes</taxon>
        <taxon>Eurotiomycetidae</taxon>
        <taxon>Eurotiales</taxon>
        <taxon>Aspergillaceae</taxon>
        <taxon>Aspergillus</taxon>
        <taxon>Aspergillus subgen. Circumdati</taxon>
    </lineage>
</organism>
<proteinExistence type="predicted"/>
<dbReference type="Proteomes" id="UP000248961">
    <property type="component" value="Unassembled WGS sequence"/>
</dbReference>
<evidence type="ECO:0000313" key="2">
    <source>
        <dbReference type="Proteomes" id="UP000248961"/>
    </source>
</evidence>
<dbReference type="GeneID" id="37194546"/>